<dbReference type="PROSITE" id="PS50123">
    <property type="entry name" value="CHER"/>
    <property type="match status" value="1"/>
</dbReference>
<evidence type="ECO:0000256" key="2">
    <source>
        <dbReference type="ARBA" id="ARBA00012438"/>
    </source>
</evidence>
<sequence length="1061" mass="119771">MHSSVPNYIIAIGASAGGMDEINLFFDHTPLDGVAYVIIQHLSPNFKSRMVELLARHSKLIVLEAENEMKVICNKVYLIPHNKFMTISNGNLYLSDKENIKGPHLTINTFFDSLATDYGKKAIGIILSGLGSDGTEGIKAIKKAGGMVIARNPANSEFGSMPSSAIATGLVDFVLDPELMPTAIEDYVNHTEELLIGSHEDEKYLKAIIDLIKETSPLDFSDYKQTTILRRTKRRASHGNFKSLANYLSFLKKTPEEVAALAKEFLISVTTFFRDKEAFEFIEKEVFPDILKKLVPGEELKIWIAGCATGEEAYSMAILLHEQLTGKFEDTIVKIFATDIDSTALLHAGKGLYNATISKDISSERLQKYFIKEGDKYKVSQQIRKMVIFAQHDLVKNAPYCNMQFISCRNLLIYMAPLLQKKIFTMLLFGLKVDGYLFLGSSENPMPILKNLEVVNKKWKIYKNLKVKRGFNFDAFSLPNLLDIKHTPSHSVTAEIDKNINTALAEAMHTSLAKDLDYLTVCVNENNQVISFYGDTSTYLLQKHFTSNLTELLPKPLAIVYKTLSINTLKENKKVEVRGVKIKQGKKILKVNLSVSPLEVKDEHKLLMVIFTKDHSVDIKNDIEYDETIYLDQYTKSLETEVKELKDKLNSSYEKLDALNENMQSFNEELISANEEMQSTNEEMQSVNEELHTINSDYQLKNKELLEMNDDLNNYFRSNINGQLFINKNLELMKFSPGTVKQINLLGTDIGRPLSNISTNIKFETIIDDVKQVLKDGNIITKEIETNNGKWYQIMTMPYVEQATNNNIGAIITFNDITELKNKQFEIDKKNIILLRINTDLDHFIHAASHDLLAPLANIETSISIMNKITLTDAKLMDFLKVINNSVKKFRELITEIATIAKVESEMTAMEMVDFDDVIANIEWSLEDKIKASSAVITKNLEIRQIRFSKKNLRSILFNLISNAIKFNGGKAPEITIHTWKQGDNIVISVKDKGIGISKDDLDKIFNMYGRLNQSVEGHGIGLYLAKKIVNATGGEIIVESEPGKGSNFMIHLKTEAKNLA</sequence>
<dbReference type="InterPro" id="IPR022642">
    <property type="entry name" value="CheR_C"/>
</dbReference>
<dbReference type="Gene3D" id="1.10.287.130">
    <property type="match status" value="1"/>
</dbReference>
<evidence type="ECO:0000259" key="6">
    <source>
        <dbReference type="PROSITE" id="PS50122"/>
    </source>
</evidence>
<dbReference type="SUPFAM" id="SSF47384">
    <property type="entry name" value="Homodimeric domain of signal transducing histidine kinase"/>
    <property type="match status" value="1"/>
</dbReference>
<dbReference type="InterPro" id="IPR000673">
    <property type="entry name" value="Sig_transdc_resp-reg_Me-estase"/>
</dbReference>
<dbReference type="SUPFAM" id="SSF47757">
    <property type="entry name" value="Chemotaxis receptor methyltransferase CheR, N-terminal domain"/>
    <property type="match status" value="1"/>
</dbReference>
<dbReference type="InterPro" id="IPR029063">
    <property type="entry name" value="SAM-dependent_MTases_sf"/>
</dbReference>
<dbReference type="InterPro" id="IPR050903">
    <property type="entry name" value="Bact_Chemotaxis_MeTrfase"/>
</dbReference>
<dbReference type="Gene3D" id="3.30.565.10">
    <property type="entry name" value="Histidine kinase-like ATPase, C-terminal domain"/>
    <property type="match status" value="1"/>
</dbReference>
<evidence type="ECO:0000313" key="9">
    <source>
        <dbReference type="Proteomes" id="UP000199226"/>
    </source>
</evidence>
<evidence type="ECO:0000256" key="4">
    <source>
        <dbReference type="SAM" id="Coils"/>
    </source>
</evidence>
<dbReference type="EMBL" id="FNHH01000028">
    <property type="protein sequence ID" value="SDM90613.1"/>
    <property type="molecule type" value="Genomic_DNA"/>
</dbReference>
<dbReference type="Pfam" id="PF01739">
    <property type="entry name" value="CheR"/>
    <property type="match status" value="1"/>
</dbReference>
<feature type="active site" evidence="3">
    <location>
        <position position="41"/>
    </location>
</feature>
<dbReference type="STRING" id="990371.SAMN05421813_12818"/>
<dbReference type="CDD" id="cd00075">
    <property type="entry name" value="HATPase"/>
    <property type="match status" value="1"/>
</dbReference>
<dbReference type="SMART" id="SM00387">
    <property type="entry name" value="HATPase_c"/>
    <property type="match status" value="1"/>
</dbReference>
<dbReference type="OrthoDB" id="9813151at2"/>
<dbReference type="GO" id="GO:0006935">
    <property type="term" value="P:chemotaxis"/>
    <property type="evidence" value="ECO:0007669"/>
    <property type="project" value="UniProtKB-UniRule"/>
</dbReference>
<dbReference type="GO" id="GO:0005737">
    <property type="term" value="C:cytoplasm"/>
    <property type="evidence" value="ECO:0007669"/>
    <property type="project" value="InterPro"/>
</dbReference>
<dbReference type="InterPro" id="IPR036890">
    <property type="entry name" value="HATPase_C_sf"/>
</dbReference>
<dbReference type="SUPFAM" id="SSF52738">
    <property type="entry name" value="Methylesterase CheB, C-terminal domain"/>
    <property type="match status" value="1"/>
</dbReference>
<feature type="active site" evidence="3">
    <location>
        <position position="133"/>
    </location>
</feature>
<dbReference type="InterPro" id="IPR000780">
    <property type="entry name" value="CheR_MeTrfase"/>
</dbReference>
<evidence type="ECO:0000259" key="5">
    <source>
        <dbReference type="PROSITE" id="PS50109"/>
    </source>
</evidence>
<dbReference type="InterPro" id="IPR036097">
    <property type="entry name" value="HisK_dim/P_sf"/>
</dbReference>
<dbReference type="InterPro" id="IPR035909">
    <property type="entry name" value="CheB_C"/>
</dbReference>
<dbReference type="PANTHER" id="PTHR24422:SF27">
    <property type="entry name" value="PROTEIN-GLUTAMATE O-METHYLTRANSFERASE"/>
    <property type="match status" value="1"/>
</dbReference>
<reference evidence="9" key="1">
    <citation type="submission" date="2016-10" db="EMBL/GenBank/DDBJ databases">
        <authorList>
            <person name="Varghese N."/>
            <person name="Submissions S."/>
        </authorList>
    </citation>
    <scope>NUCLEOTIDE SEQUENCE [LARGE SCALE GENOMIC DNA]</scope>
    <source>
        <strain evidence="9">DSM 24536</strain>
    </source>
</reference>
<dbReference type="SMART" id="SM00388">
    <property type="entry name" value="HisKA"/>
    <property type="match status" value="1"/>
</dbReference>
<evidence type="ECO:0000313" key="8">
    <source>
        <dbReference type="EMBL" id="SDM90613.1"/>
    </source>
</evidence>
<dbReference type="InterPro" id="IPR003594">
    <property type="entry name" value="HATPase_dom"/>
</dbReference>
<feature type="active site" evidence="3">
    <location>
        <position position="15"/>
    </location>
</feature>
<keyword evidence="3" id="KW-0378">Hydrolase</keyword>
<dbReference type="PANTHER" id="PTHR24422">
    <property type="entry name" value="CHEMOTAXIS PROTEIN METHYLTRANSFERASE"/>
    <property type="match status" value="1"/>
</dbReference>
<dbReference type="SMART" id="SM00138">
    <property type="entry name" value="MeTrc"/>
    <property type="match status" value="1"/>
</dbReference>
<dbReference type="InterPro" id="IPR005467">
    <property type="entry name" value="His_kinase_dom"/>
</dbReference>
<organism evidence="8 9">
    <name type="scientific">Daejeonella rubra</name>
    <dbReference type="NCBI Taxonomy" id="990371"/>
    <lineage>
        <taxon>Bacteria</taxon>
        <taxon>Pseudomonadati</taxon>
        <taxon>Bacteroidota</taxon>
        <taxon>Sphingobacteriia</taxon>
        <taxon>Sphingobacteriales</taxon>
        <taxon>Sphingobacteriaceae</taxon>
        <taxon>Daejeonella</taxon>
    </lineage>
</organism>
<keyword evidence="3" id="KW-0145">Chemotaxis</keyword>
<dbReference type="GO" id="GO:0000155">
    <property type="term" value="F:phosphorelay sensor kinase activity"/>
    <property type="evidence" value="ECO:0007669"/>
    <property type="project" value="InterPro"/>
</dbReference>
<keyword evidence="9" id="KW-1185">Reference proteome</keyword>
<dbReference type="GO" id="GO:0008757">
    <property type="term" value="F:S-adenosylmethionine-dependent methyltransferase activity"/>
    <property type="evidence" value="ECO:0007669"/>
    <property type="project" value="InterPro"/>
</dbReference>
<dbReference type="InterPro" id="IPR022641">
    <property type="entry name" value="CheR_N"/>
</dbReference>
<dbReference type="SUPFAM" id="SSF53335">
    <property type="entry name" value="S-adenosyl-L-methionine-dependent methyltransferases"/>
    <property type="match status" value="1"/>
</dbReference>
<dbReference type="AlphaFoldDB" id="A0A1G9X2I8"/>
<dbReference type="GO" id="GO:0008984">
    <property type="term" value="F:protein-glutamate methylesterase activity"/>
    <property type="evidence" value="ECO:0007669"/>
    <property type="project" value="InterPro"/>
</dbReference>
<feature type="domain" description="CheB-type methylesterase" evidence="6">
    <location>
        <begin position="1"/>
        <end position="191"/>
    </location>
</feature>
<dbReference type="GO" id="GO:0000156">
    <property type="term" value="F:phosphorelay response regulator activity"/>
    <property type="evidence" value="ECO:0007669"/>
    <property type="project" value="InterPro"/>
</dbReference>
<dbReference type="Pfam" id="PF02518">
    <property type="entry name" value="HATPase_c"/>
    <property type="match status" value="1"/>
</dbReference>
<dbReference type="Proteomes" id="UP000199226">
    <property type="component" value="Unassembled WGS sequence"/>
</dbReference>
<feature type="domain" description="CheR-type methyltransferase" evidence="7">
    <location>
        <begin position="202"/>
        <end position="443"/>
    </location>
</feature>
<dbReference type="Pfam" id="PF03705">
    <property type="entry name" value="CheR_N"/>
    <property type="match status" value="1"/>
</dbReference>
<dbReference type="InterPro" id="IPR003661">
    <property type="entry name" value="HisK_dim/P_dom"/>
</dbReference>
<dbReference type="Pfam" id="PF13596">
    <property type="entry name" value="PAS_10"/>
    <property type="match status" value="1"/>
</dbReference>
<dbReference type="PRINTS" id="PR00996">
    <property type="entry name" value="CHERMTFRASE"/>
</dbReference>
<dbReference type="RefSeq" id="WP_090706334.1">
    <property type="nucleotide sequence ID" value="NZ_FNHH01000028.1"/>
</dbReference>
<evidence type="ECO:0000259" key="7">
    <source>
        <dbReference type="PROSITE" id="PS50123"/>
    </source>
</evidence>
<evidence type="ECO:0000256" key="3">
    <source>
        <dbReference type="PROSITE-ProRule" id="PRU00050"/>
    </source>
</evidence>
<name>A0A1G9X2I8_9SPHI</name>
<dbReference type="CDD" id="cd00082">
    <property type="entry name" value="HisKA"/>
    <property type="match status" value="1"/>
</dbReference>
<keyword evidence="4" id="KW-0175">Coiled coil</keyword>
<protein>
    <recommendedName>
        <fullName evidence="2">histidine kinase</fullName>
        <ecNumber evidence="2">2.7.13.3</ecNumber>
    </recommendedName>
</protein>
<proteinExistence type="predicted"/>
<dbReference type="Gene3D" id="3.40.50.180">
    <property type="entry name" value="Methylesterase CheB, C-terminal domain"/>
    <property type="match status" value="1"/>
</dbReference>
<dbReference type="PROSITE" id="PS50122">
    <property type="entry name" value="CHEB"/>
    <property type="match status" value="1"/>
</dbReference>
<accession>A0A1G9X2I8</accession>
<comment type="catalytic activity">
    <reaction evidence="1">
        <text>ATP + protein L-histidine = ADP + protein N-phospho-L-histidine.</text>
        <dbReference type="EC" id="2.7.13.3"/>
    </reaction>
</comment>
<feature type="domain" description="Histidine kinase" evidence="5">
    <location>
        <begin position="847"/>
        <end position="1057"/>
    </location>
</feature>
<dbReference type="Gene3D" id="3.40.50.150">
    <property type="entry name" value="Vaccinia Virus protein VP39"/>
    <property type="match status" value="1"/>
</dbReference>
<dbReference type="CDD" id="cd16434">
    <property type="entry name" value="CheB-CheR_fusion"/>
    <property type="match status" value="1"/>
</dbReference>
<dbReference type="Pfam" id="PF01339">
    <property type="entry name" value="CheB_methylest"/>
    <property type="match status" value="1"/>
</dbReference>
<gene>
    <name evidence="8" type="ORF">SAMN05421813_12818</name>
</gene>
<dbReference type="SUPFAM" id="SSF55874">
    <property type="entry name" value="ATPase domain of HSP90 chaperone/DNA topoisomerase II/histidine kinase"/>
    <property type="match status" value="1"/>
</dbReference>
<dbReference type="EC" id="2.7.13.3" evidence="2"/>
<dbReference type="PROSITE" id="PS50109">
    <property type="entry name" value="HIS_KIN"/>
    <property type="match status" value="1"/>
</dbReference>
<evidence type="ECO:0000256" key="1">
    <source>
        <dbReference type="ARBA" id="ARBA00000085"/>
    </source>
</evidence>
<feature type="coiled-coil region" evidence="4">
    <location>
        <begin position="635"/>
        <end position="697"/>
    </location>
</feature>